<dbReference type="Proteomes" id="UP000294530">
    <property type="component" value="Unassembled WGS sequence"/>
</dbReference>
<sequence>MKFLLPQNVASNVTLSDERASALIEEADTIINETLVANECFIRNGSTLEPPEWKLVRVRDGVQVYRQRQNWAQRLGTPPPSYPVIESPNEREFKRYGSTASVDQVHDNQTSWSSWSSLGMKGDTIMEKLRPHGVTLMALHGTLDGTLEDCMFGCVAPTDDAWMLRSSHLNDGVDDSRIIAALRRPTSTDPCCFLGVKWFLKAHPALITGFVQKRDFLLLEATGYTQDTSGEKVGYVLLHSITLRDLPELAHLGIVRGLIRFCYIFRQNGSGKIDIFCRGYFDSRGDMPRRLSVSIAAEATIAVVGVVDYAHVKKLIWLIRHSRKHVAVDATNASCCGVCAKNFSKLFFHSSAPCQICHRVICFKCTVLKKMTVHVATSGKVLQRSFRFCLQCLLQATQMSGWDMAISNVEASSTSSS</sequence>
<dbReference type="OrthoDB" id="92924at2759"/>
<dbReference type="RefSeq" id="XP_067817552.1">
    <property type="nucleotide sequence ID" value="XM_067962424.1"/>
</dbReference>
<dbReference type="EMBL" id="SHOA02000017">
    <property type="protein sequence ID" value="TDH68053.1"/>
    <property type="molecule type" value="Genomic_DNA"/>
</dbReference>
<dbReference type="PANTHER" id="PTHR13510:SF44">
    <property type="entry name" value="RABENOSYN-5"/>
    <property type="match status" value="1"/>
</dbReference>
<dbReference type="GeneID" id="94348095"/>
<keyword evidence="2" id="KW-1185">Reference proteome</keyword>
<proteinExistence type="predicted"/>
<dbReference type="KEGG" id="blac:94348095"/>
<name>A0A976ID85_BRELC</name>
<dbReference type="PANTHER" id="PTHR13510">
    <property type="entry name" value="FYVE-FINGER-CONTAINING RAB5 EFFECTOR PROTEIN RABENOSYN-5-RELATED"/>
    <property type="match status" value="1"/>
</dbReference>
<accession>A0A976ID85</accession>
<organism evidence="1 2">
    <name type="scientific">Bremia lactucae</name>
    <name type="common">Lettuce downy mildew</name>
    <dbReference type="NCBI Taxonomy" id="4779"/>
    <lineage>
        <taxon>Eukaryota</taxon>
        <taxon>Sar</taxon>
        <taxon>Stramenopiles</taxon>
        <taxon>Oomycota</taxon>
        <taxon>Peronosporomycetes</taxon>
        <taxon>Peronosporales</taxon>
        <taxon>Peronosporaceae</taxon>
        <taxon>Bremia</taxon>
    </lineage>
</organism>
<dbReference type="Gene3D" id="3.30.530.20">
    <property type="match status" value="1"/>
</dbReference>
<dbReference type="InterPro" id="IPR023393">
    <property type="entry name" value="START-like_dom_sf"/>
</dbReference>
<protein>
    <recommendedName>
        <fullName evidence="3">FYVE-type domain-containing protein</fullName>
    </recommendedName>
</protein>
<dbReference type="InterPro" id="IPR052727">
    <property type="entry name" value="Rab4/Rab5_effector"/>
</dbReference>
<dbReference type="InterPro" id="IPR011011">
    <property type="entry name" value="Znf_FYVE_PHD"/>
</dbReference>
<comment type="caution">
    <text evidence="1">The sequence shown here is derived from an EMBL/GenBank/DDBJ whole genome shotgun (WGS) entry which is preliminary data.</text>
</comment>
<dbReference type="AlphaFoldDB" id="A0A976ID85"/>
<evidence type="ECO:0000313" key="2">
    <source>
        <dbReference type="Proteomes" id="UP000294530"/>
    </source>
</evidence>
<dbReference type="SUPFAM" id="SSF57903">
    <property type="entry name" value="FYVE/PHD zinc finger"/>
    <property type="match status" value="1"/>
</dbReference>
<evidence type="ECO:0000313" key="1">
    <source>
        <dbReference type="EMBL" id="TDH68053.1"/>
    </source>
</evidence>
<evidence type="ECO:0008006" key="3">
    <source>
        <dbReference type="Google" id="ProtNLM"/>
    </source>
</evidence>
<gene>
    <name evidence="1" type="ORF">CCR75_004338</name>
</gene>
<dbReference type="CDD" id="cd00065">
    <property type="entry name" value="FYVE_like_SF"/>
    <property type="match status" value="1"/>
</dbReference>
<reference evidence="1 2" key="1">
    <citation type="journal article" date="2021" name="Genome Biol.">
        <title>AFLAP: assembly-free linkage analysis pipeline using k-mers from genome sequencing data.</title>
        <authorList>
            <person name="Fletcher K."/>
            <person name="Zhang L."/>
            <person name="Gil J."/>
            <person name="Han R."/>
            <person name="Cavanaugh K."/>
            <person name="Michelmore R."/>
        </authorList>
    </citation>
    <scope>NUCLEOTIDE SEQUENCE [LARGE SCALE GENOMIC DNA]</scope>
    <source>
        <strain evidence="1 2">SF5</strain>
    </source>
</reference>